<evidence type="ECO:0000313" key="4">
    <source>
        <dbReference type="EMBL" id="KAH7956296.1"/>
    </source>
</evidence>
<evidence type="ECO:0008006" key="6">
    <source>
        <dbReference type="Google" id="ProtNLM"/>
    </source>
</evidence>
<dbReference type="InterPro" id="IPR040079">
    <property type="entry name" value="Glutathione_S-Trfase"/>
</dbReference>
<evidence type="ECO:0000313" key="5">
    <source>
        <dbReference type="Proteomes" id="UP000821837"/>
    </source>
</evidence>
<dbReference type="Pfam" id="PF02798">
    <property type="entry name" value="GST_N"/>
    <property type="match status" value="1"/>
</dbReference>
<comment type="subunit">
    <text evidence="1">Homodimer.</text>
</comment>
<reference evidence="4" key="1">
    <citation type="journal article" date="2020" name="Cell">
        <title>Large-Scale Comparative Analyses of Tick Genomes Elucidate Their Genetic Diversity and Vector Capacities.</title>
        <authorList>
            <consortium name="Tick Genome and Microbiome Consortium (TIGMIC)"/>
            <person name="Jia N."/>
            <person name="Wang J."/>
            <person name="Shi W."/>
            <person name="Du L."/>
            <person name="Sun Y."/>
            <person name="Zhan W."/>
            <person name="Jiang J.F."/>
            <person name="Wang Q."/>
            <person name="Zhang B."/>
            <person name="Ji P."/>
            <person name="Bell-Sakyi L."/>
            <person name="Cui X.M."/>
            <person name="Yuan T.T."/>
            <person name="Jiang B.G."/>
            <person name="Yang W.F."/>
            <person name="Lam T.T."/>
            <person name="Chang Q.C."/>
            <person name="Ding S.J."/>
            <person name="Wang X.J."/>
            <person name="Zhu J.G."/>
            <person name="Ruan X.D."/>
            <person name="Zhao L."/>
            <person name="Wei J.T."/>
            <person name="Ye R.Z."/>
            <person name="Que T.C."/>
            <person name="Du C.H."/>
            <person name="Zhou Y.H."/>
            <person name="Cheng J.X."/>
            <person name="Dai P.F."/>
            <person name="Guo W.B."/>
            <person name="Han X.H."/>
            <person name="Huang E.J."/>
            <person name="Li L.F."/>
            <person name="Wei W."/>
            <person name="Gao Y.C."/>
            <person name="Liu J.Z."/>
            <person name="Shao H.Z."/>
            <person name="Wang X."/>
            <person name="Wang C.C."/>
            <person name="Yang T.C."/>
            <person name="Huo Q.B."/>
            <person name="Li W."/>
            <person name="Chen H.Y."/>
            <person name="Chen S.E."/>
            <person name="Zhou L.G."/>
            <person name="Ni X.B."/>
            <person name="Tian J.H."/>
            <person name="Sheng Y."/>
            <person name="Liu T."/>
            <person name="Pan Y.S."/>
            <person name="Xia L.Y."/>
            <person name="Li J."/>
            <person name="Zhao F."/>
            <person name="Cao W.C."/>
        </authorList>
    </citation>
    <scope>NUCLEOTIDE SEQUENCE</scope>
    <source>
        <strain evidence="4">Rsan-2018</strain>
    </source>
</reference>
<dbReference type="InterPro" id="IPR010987">
    <property type="entry name" value="Glutathione-S-Trfase_C-like"/>
</dbReference>
<dbReference type="GO" id="GO:0004364">
    <property type="term" value="F:glutathione transferase activity"/>
    <property type="evidence" value="ECO:0007669"/>
    <property type="project" value="TreeGrafter"/>
</dbReference>
<feature type="domain" description="GST C-terminal" evidence="3">
    <location>
        <begin position="88"/>
        <end position="180"/>
    </location>
</feature>
<dbReference type="AlphaFoldDB" id="A0A9D4PV49"/>
<evidence type="ECO:0000259" key="3">
    <source>
        <dbReference type="PROSITE" id="PS50405"/>
    </source>
</evidence>
<evidence type="ECO:0000259" key="2">
    <source>
        <dbReference type="PROSITE" id="PS50404"/>
    </source>
</evidence>
<dbReference type="GO" id="GO:0006749">
    <property type="term" value="P:glutathione metabolic process"/>
    <property type="evidence" value="ECO:0007669"/>
    <property type="project" value="TreeGrafter"/>
</dbReference>
<comment type="caution">
    <text evidence="4">The sequence shown here is derived from an EMBL/GenBank/DDBJ whole genome shotgun (WGS) entry which is preliminary data.</text>
</comment>
<dbReference type="PROSITE" id="PS50405">
    <property type="entry name" value="GST_CTER"/>
    <property type="match status" value="1"/>
</dbReference>
<dbReference type="Gene3D" id="3.40.30.10">
    <property type="entry name" value="Glutaredoxin"/>
    <property type="match status" value="1"/>
</dbReference>
<keyword evidence="5" id="KW-1185">Reference proteome</keyword>
<name>A0A9D4PV49_RHISA</name>
<dbReference type="Proteomes" id="UP000821837">
    <property type="component" value="Unassembled WGS sequence"/>
</dbReference>
<proteinExistence type="predicted"/>
<dbReference type="EMBL" id="JABSTV010001250">
    <property type="protein sequence ID" value="KAH7956296.1"/>
    <property type="molecule type" value="Genomic_DNA"/>
</dbReference>
<dbReference type="SFLD" id="SFLDG00358">
    <property type="entry name" value="Main_(cytGST)"/>
    <property type="match status" value="1"/>
</dbReference>
<dbReference type="SUPFAM" id="SSF52833">
    <property type="entry name" value="Thioredoxin-like"/>
    <property type="match status" value="1"/>
</dbReference>
<dbReference type="InterPro" id="IPR004045">
    <property type="entry name" value="Glutathione_S-Trfase_N"/>
</dbReference>
<accession>A0A9D4PV49</accession>
<dbReference type="Gene3D" id="1.20.1050.10">
    <property type="match status" value="1"/>
</dbReference>
<dbReference type="InterPro" id="IPR036282">
    <property type="entry name" value="Glutathione-S-Trfase_C_sf"/>
</dbReference>
<dbReference type="InterPro" id="IPR036249">
    <property type="entry name" value="Thioredoxin-like_sf"/>
</dbReference>
<dbReference type="VEuPathDB" id="VectorBase:RSAN_054273"/>
<dbReference type="PANTHER" id="PTHR43969:SF9">
    <property type="entry name" value="GLUTATHIONE S TRANSFERASE D10, ISOFORM A-RELATED"/>
    <property type="match status" value="1"/>
</dbReference>
<evidence type="ECO:0000256" key="1">
    <source>
        <dbReference type="ARBA" id="ARBA00011738"/>
    </source>
</evidence>
<protein>
    <recommendedName>
        <fullName evidence="6">Glutathione S-transferase</fullName>
    </recommendedName>
</protein>
<dbReference type="SUPFAM" id="SSF47616">
    <property type="entry name" value="GST C-terminal domain-like"/>
    <property type="match status" value="1"/>
</dbReference>
<dbReference type="PANTHER" id="PTHR43969">
    <property type="entry name" value="GLUTATHIONE S TRANSFERASE D10, ISOFORM A-RELATED"/>
    <property type="match status" value="1"/>
</dbReference>
<feature type="domain" description="GST N-terminal" evidence="2">
    <location>
        <begin position="1"/>
        <end position="82"/>
    </location>
</feature>
<gene>
    <name evidence="4" type="ORF">HPB52_007898</name>
</gene>
<dbReference type="PROSITE" id="PS50404">
    <property type="entry name" value="GST_NTER"/>
    <property type="match status" value="1"/>
</dbReference>
<reference evidence="4" key="2">
    <citation type="submission" date="2021-09" db="EMBL/GenBank/DDBJ databases">
        <authorList>
            <person name="Jia N."/>
            <person name="Wang J."/>
            <person name="Shi W."/>
            <person name="Du L."/>
            <person name="Sun Y."/>
            <person name="Zhan W."/>
            <person name="Jiang J."/>
            <person name="Wang Q."/>
            <person name="Zhang B."/>
            <person name="Ji P."/>
            <person name="Sakyi L.B."/>
            <person name="Cui X."/>
            <person name="Yuan T."/>
            <person name="Jiang B."/>
            <person name="Yang W."/>
            <person name="Lam T.T.-Y."/>
            <person name="Chang Q."/>
            <person name="Ding S."/>
            <person name="Wang X."/>
            <person name="Zhu J."/>
            <person name="Ruan X."/>
            <person name="Zhao L."/>
            <person name="Wei J."/>
            <person name="Que T."/>
            <person name="Du C."/>
            <person name="Cheng J."/>
            <person name="Dai P."/>
            <person name="Han X."/>
            <person name="Huang E."/>
            <person name="Gao Y."/>
            <person name="Liu J."/>
            <person name="Shao H."/>
            <person name="Ye R."/>
            <person name="Li L."/>
            <person name="Wei W."/>
            <person name="Wang X."/>
            <person name="Wang C."/>
            <person name="Huo Q."/>
            <person name="Li W."/>
            <person name="Guo W."/>
            <person name="Chen H."/>
            <person name="Chen S."/>
            <person name="Zhou L."/>
            <person name="Zhou L."/>
            <person name="Ni X."/>
            <person name="Tian J."/>
            <person name="Zhou Y."/>
            <person name="Sheng Y."/>
            <person name="Liu T."/>
            <person name="Pan Y."/>
            <person name="Xia L."/>
            <person name="Li J."/>
            <person name="Zhao F."/>
            <person name="Cao W."/>
        </authorList>
    </citation>
    <scope>NUCLEOTIDE SEQUENCE</scope>
    <source>
        <strain evidence="4">Rsan-2018</strain>
        <tissue evidence="4">Larvae</tissue>
    </source>
</reference>
<sequence>MTIILYNIVGSPPCNLVRSLAKHAGIELKLKNLDYANKEHLGDEYLKINPFHKVPALDDDGFVFYESNAIAYYLLRKYAPESELYPACIQTRTRIDQVLSAIVTTIHSATAVFNRPRILLKTKPTTEELAQFEQNVVRGLEHLIGDGKFAVGDDFTLADMALTTRIVVALEVMRHCVFIA</sequence>
<organism evidence="4 5">
    <name type="scientific">Rhipicephalus sanguineus</name>
    <name type="common">Brown dog tick</name>
    <name type="synonym">Ixodes sanguineus</name>
    <dbReference type="NCBI Taxonomy" id="34632"/>
    <lineage>
        <taxon>Eukaryota</taxon>
        <taxon>Metazoa</taxon>
        <taxon>Ecdysozoa</taxon>
        <taxon>Arthropoda</taxon>
        <taxon>Chelicerata</taxon>
        <taxon>Arachnida</taxon>
        <taxon>Acari</taxon>
        <taxon>Parasitiformes</taxon>
        <taxon>Ixodida</taxon>
        <taxon>Ixodoidea</taxon>
        <taxon>Ixodidae</taxon>
        <taxon>Rhipicephalinae</taxon>
        <taxon>Rhipicephalus</taxon>
        <taxon>Rhipicephalus</taxon>
    </lineage>
</organism>
<dbReference type="SFLD" id="SFLDS00019">
    <property type="entry name" value="Glutathione_Transferase_(cytos"/>
    <property type="match status" value="1"/>
</dbReference>